<gene>
    <name evidence="1" type="ORF">CLF_109404</name>
</gene>
<proteinExistence type="predicted"/>
<protein>
    <submittedName>
        <fullName evidence="1">Uncharacterized protein</fullName>
    </submittedName>
</protein>
<accession>G7YSK4</accession>
<dbReference type="Proteomes" id="UP000008909">
    <property type="component" value="Unassembled WGS sequence"/>
</dbReference>
<dbReference type="InParanoid" id="G7YSK4"/>
<keyword evidence="2" id="KW-1185">Reference proteome</keyword>
<dbReference type="EMBL" id="DF144116">
    <property type="protein sequence ID" value="GAA55934.1"/>
    <property type="molecule type" value="Genomic_DNA"/>
</dbReference>
<sequence>MSICTRHNIRNHNCIACICNDSADTCISLPSCSRHSTRTSHHHKVSCLLSGCLSAEECDCSQSTPIYCTGRCTVNSQCDFTYP</sequence>
<dbReference type="AlphaFoldDB" id="G7YSK4"/>
<organism evidence="1 2">
    <name type="scientific">Clonorchis sinensis</name>
    <name type="common">Chinese liver fluke</name>
    <dbReference type="NCBI Taxonomy" id="79923"/>
    <lineage>
        <taxon>Eukaryota</taxon>
        <taxon>Metazoa</taxon>
        <taxon>Spiralia</taxon>
        <taxon>Lophotrochozoa</taxon>
        <taxon>Platyhelminthes</taxon>
        <taxon>Trematoda</taxon>
        <taxon>Digenea</taxon>
        <taxon>Opisthorchiida</taxon>
        <taxon>Opisthorchiata</taxon>
        <taxon>Opisthorchiidae</taxon>
        <taxon>Clonorchis</taxon>
    </lineage>
</organism>
<reference key="2">
    <citation type="submission" date="2011-10" db="EMBL/GenBank/DDBJ databases">
        <title>The genome and transcriptome sequence of Clonorchis sinensis provide insights into the carcinogenic liver fluke.</title>
        <authorList>
            <person name="Wang X."/>
            <person name="Huang Y."/>
            <person name="Chen W."/>
            <person name="Liu H."/>
            <person name="Guo L."/>
            <person name="Chen Y."/>
            <person name="Luo F."/>
            <person name="Zhou W."/>
            <person name="Sun J."/>
            <person name="Mao Q."/>
            <person name="Liang P."/>
            <person name="Zhou C."/>
            <person name="Tian Y."/>
            <person name="Men J."/>
            <person name="Lv X."/>
            <person name="Huang L."/>
            <person name="Zhou J."/>
            <person name="Hu Y."/>
            <person name="Li R."/>
            <person name="Zhang F."/>
            <person name="Lei H."/>
            <person name="Li X."/>
            <person name="Hu X."/>
            <person name="Liang C."/>
            <person name="Xu J."/>
            <person name="Wu Z."/>
            <person name="Yu X."/>
        </authorList>
    </citation>
    <scope>NUCLEOTIDE SEQUENCE</scope>
    <source>
        <strain>Henan</strain>
    </source>
</reference>
<name>G7YSK4_CLOSI</name>
<reference evidence="1" key="1">
    <citation type="journal article" date="2011" name="Genome Biol.">
        <title>The draft genome of the carcinogenic human liver fluke Clonorchis sinensis.</title>
        <authorList>
            <person name="Wang X."/>
            <person name="Chen W."/>
            <person name="Huang Y."/>
            <person name="Sun J."/>
            <person name="Men J."/>
            <person name="Liu H."/>
            <person name="Luo F."/>
            <person name="Guo L."/>
            <person name="Lv X."/>
            <person name="Deng C."/>
            <person name="Zhou C."/>
            <person name="Fan Y."/>
            <person name="Li X."/>
            <person name="Huang L."/>
            <person name="Hu Y."/>
            <person name="Liang C."/>
            <person name="Hu X."/>
            <person name="Xu J."/>
            <person name="Yu X."/>
        </authorList>
    </citation>
    <scope>NUCLEOTIDE SEQUENCE [LARGE SCALE GENOMIC DNA]</scope>
    <source>
        <strain evidence="1">Henan</strain>
    </source>
</reference>
<evidence type="ECO:0000313" key="2">
    <source>
        <dbReference type="Proteomes" id="UP000008909"/>
    </source>
</evidence>
<evidence type="ECO:0000313" key="1">
    <source>
        <dbReference type="EMBL" id="GAA55934.1"/>
    </source>
</evidence>